<feature type="domain" description="Membrane insertase YidC/Oxa/ALB C-terminal" evidence="7">
    <location>
        <begin position="277"/>
        <end position="495"/>
    </location>
</feature>
<dbReference type="EMBL" id="PUUG01000098">
    <property type="protein sequence ID" value="PQP79121.1"/>
    <property type="molecule type" value="Genomic_DNA"/>
</dbReference>
<feature type="transmembrane region" description="Helical" evidence="6">
    <location>
        <begin position="342"/>
        <end position="363"/>
    </location>
</feature>
<evidence type="ECO:0000256" key="1">
    <source>
        <dbReference type="ARBA" id="ARBA00004141"/>
    </source>
</evidence>
<dbReference type="NCBIfam" id="TIGR03592">
    <property type="entry name" value="yidC_oxa1_cterm"/>
    <property type="match status" value="1"/>
</dbReference>
<evidence type="ECO:0000259" key="7">
    <source>
        <dbReference type="Pfam" id="PF02096"/>
    </source>
</evidence>
<dbReference type="AlphaFoldDB" id="A0A2S8NT16"/>
<dbReference type="InterPro" id="IPR001708">
    <property type="entry name" value="YidC/ALB3/OXA1/COX18"/>
</dbReference>
<dbReference type="GO" id="GO:0005886">
    <property type="term" value="C:plasma membrane"/>
    <property type="evidence" value="ECO:0007669"/>
    <property type="project" value="TreeGrafter"/>
</dbReference>
<evidence type="ECO:0000313" key="8">
    <source>
        <dbReference type="EMBL" id="PQP79121.1"/>
    </source>
</evidence>
<feature type="transmembrane region" description="Helical" evidence="6">
    <location>
        <begin position="6"/>
        <end position="25"/>
    </location>
</feature>
<feature type="transmembrane region" description="Helical" evidence="6">
    <location>
        <begin position="270"/>
        <end position="295"/>
    </location>
</feature>
<dbReference type="GO" id="GO:0051205">
    <property type="term" value="P:protein insertion into membrane"/>
    <property type="evidence" value="ECO:0007669"/>
    <property type="project" value="TreeGrafter"/>
</dbReference>
<comment type="caution">
    <text evidence="8">The sequence shown here is derived from an EMBL/GenBank/DDBJ whole genome shotgun (WGS) entry which is preliminary data.</text>
</comment>
<gene>
    <name evidence="8" type="ORF">C6B37_02595</name>
</gene>
<feature type="transmembrane region" description="Helical" evidence="6">
    <location>
        <begin position="478"/>
        <end position="494"/>
    </location>
</feature>
<dbReference type="GO" id="GO:0032977">
    <property type="term" value="F:membrane insertase activity"/>
    <property type="evidence" value="ECO:0007669"/>
    <property type="project" value="InterPro"/>
</dbReference>
<feature type="transmembrane region" description="Helical" evidence="6">
    <location>
        <begin position="455"/>
        <end position="472"/>
    </location>
</feature>
<keyword evidence="4 6" id="KW-0472">Membrane</keyword>
<organism evidence="8 9">
    <name type="scientific">Candidatus Phytoplasma phoenicium</name>
    <dbReference type="NCBI Taxonomy" id="198422"/>
    <lineage>
        <taxon>Bacteria</taxon>
        <taxon>Bacillati</taxon>
        <taxon>Mycoplasmatota</taxon>
        <taxon>Mollicutes</taxon>
        <taxon>Acholeplasmatales</taxon>
        <taxon>Acholeplasmataceae</taxon>
        <taxon>Candidatus Phytoplasma</taxon>
        <taxon>16SrIX (Pigeon pea witches'-broom group)</taxon>
    </lineage>
</organism>
<feature type="transmembrane region" description="Helical" evidence="6">
    <location>
        <begin position="244"/>
        <end position="264"/>
    </location>
</feature>
<evidence type="ECO:0000256" key="6">
    <source>
        <dbReference type="SAM" id="Phobius"/>
    </source>
</evidence>
<protein>
    <recommendedName>
        <fullName evidence="7">Membrane insertase YidC/Oxa/ALB C-terminal domain-containing protein</fullName>
    </recommendedName>
</protein>
<dbReference type="InterPro" id="IPR028055">
    <property type="entry name" value="YidC/Oxa/ALB_C"/>
</dbReference>
<keyword evidence="2 5" id="KW-0812">Transmembrane</keyword>
<dbReference type="Pfam" id="PF02096">
    <property type="entry name" value="60KD_IMP"/>
    <property type="match status" value="1"/>
</dbReference>
<feature type="non-terminal residue" evidence="8">
    <location>
        <position position="1"/>
    </location>
</feature>
<sequence length="511" mass="60697">NKSLANKWLFILFLVLMFFIIRKFFQKNEPIYSNQSICLFFHEDSIQNEYDIRKILNKTDVSFFDQFDIFQLRFVEPTQNLDIVKIEQKTDEIKKKCEEILNNILKSKKFYFYFSSNISENDKIATIKDFFSIKVGSNQNYLEEKKYSSNNIGLKYFDTYNKKFEKPKVFQLYNDEDEQKKQVLDTFAYNKLIKEKTSNKSQKLFLGVKEKTSAVFQVYVDDTGDLPIQWPSKYKWSYALGWGYIWNFLIVFIGYFLSFFSSIFSSSEPGYFFGNIGLGIILTTLLVRTLLWPIYTKMSSFSMKMSLAQPEINKVQAKYSFKKDSATTQQMQMEIFKVYRKYNISFLEILITFVQMPILIAMFRTLKRIFVKGGIFDFCLDYNYKPFLGFIKLGLNNNNDYSMIDLITKILLSLLVGVTMFWLNKINLQKPTYQKKNVQVFDLEQKIKQQQQEKTLKIVNYIMICFMAFTAYKEITMALYWLIGNLYTIGQTLINRQIMKKKYDLLKNQGF</sequence>
<dbReference type="PANTHER" id="PTHR12428">
    <property type="entry name" value="OXA1"/>
    <property type="match status" value="1"/>
</dbReference>
<feature type="transmembrane region" description="Helical" evidence="6">
    <location>
        <begin position="406"/>
        <end position="423"/>
    </location>
</feature>
<evidence type="ECO:0000256" key="4">
    <source>
        <dbReference type="ARBA" id="ARBA00023136"/>
    </source>
</evidence>
<evidence type="ECO:0000256" key="2">
    <source>
        <dbReference type="ARBA" id="ARBA00022692"/>
    </source>
</evidence>
<comment type="similarity">
    <text evidence="5">Belongs to the OXA1/ALB3/YidC family.</text>
</comment>
<proteinExistence type="inferred from homology"/>
<keyword evidence="3 6" id="KW-1133">Transmembrane helix</keyword>
<evidence type="ECO:0000256" key="5">
    <source>
        <dbReference type="RuleBase" id="RU003945"/>
    </source>
</evidence>
<accession>A0A2S8NT16</accession>
<reference evidence="8 9" key="1">
    <citation type="submission" date="2018-02" db="EMBL/GenBank/DDBJ databases">
        <title>Metagenomics reveals mixed infection of spiroplasma and phytoplasma in chicory.</title>
        <authorList>
            <person name="Polano C."/>
            <person name="Moruzzi S."/>
            <person name="Ermacora P."/>
            <person name="Ferrini F."/>
            <person name="Martini M."/>
            <person name="Firrao G."/>
        </authorList>
    </citation>
    <scope>NUCLEOTIDE SEQUENCE [LARGE SCALE GENOMIC DNA]</scope>
    <source>
        <strain evidence="8 9">ChiP</strain>
    </source>
</reference>
<comment type="subcellular location">
    <subcellularLocation>
        <location evidence="1 5">Membrane</location>
        <topology evidence="1 5">Multi-pass membrane protein</topology>
    </subcellularLocation>
</comment>
<keyword evidence="9" id="KW-1185">Reference proteome</keyword>
<evidence type="ECO:0000256" key="3">
    <source>
        <dbReference type="ARBA" id="ARBA00022989"/>
    </source>
</evidence>
<evidence type="ECO:0000313" key="9">
    <source>
        <dbReference type="Proteomes" id="UP000238672"/>
    </source>
</evidence>
<dbReference type="PANTHER" id="PTHR12428:SF65">
    <property type="entry name" value="CYTOCHROME C OXIDASE ASSEMBLY PROTEIN COX18, MITOCHONDRIAL"/>
    <property type="match status" value="1"/>
</dbReference>
<dbReference type="Proteomes" id="UP000238672">
    <property type="component" value="Unassembled WGS sequence"/>
</dbReference>
<name>A0A2S8NT16_9MOLU</name>